<comment type="caution">
    <text evidence="2">The sequence shown here is derived from an EMBL/GenBank/DDBJ whole genome shotgun (WGS) entry which is preliminary data.</text>
</comment>
<name>A0ABY2UP66_9RHOB</name>
<proteinExistence type="predicted"/>
<keyword evidence="1" id="KW-0472">Membrane</keyword>
<keyword evidence="3" id="KW-1185">Reference proteome</keyword>
<reference evidence="2 3" key="1">
    <citation type="submission" date="2019-05" db="EMBL/GenBank/DDBJ databases">
        <title>Draft genome sequence of Pelagicola sp. DSW4-44.</title>
        <authorList>
            <person name="Oh J."/>
        </authorList>
    </citation>
    <scope>NUCLEOTIDE SEQUENCE [LARGE SCALE GENOMIC DNA]</scope>
    <source>
        <strain evidence="2 3">DSW4-44</strain>
    </source>
</reference>
<evidence type="ECO:0000313" key="3">
    <source>
        <dbReference type="Proteomes" id="UP000305041"/>
    </source>
</evidence>
<dbReference type="Proteomes" id="UP000305041">
    <property type="component" value="Unassembled WGS sequence"/>
</dbReference>
<feature type="transmembrane region" description="Helical" evidence="1">
    <location>
        <begin position="34"/>
        <end position="56"/>
    </location>
</feature>
<dbReference type="EMBL" id="VAUA01000013">
    <property type="protein sequence ID" value="TLP56446.1"/>
    <property type="molecule type" value="Genomic_DNA"/>
</dbReference>
<evidence type="ECO:0000256" key="1">
    <source>
        <dbReference type="SAM" id="Phobius"/>
    </source>
</evidence>
<organism evidence="2 3">
    <name type="scientific">Parasedimentitalea maritima</name>
    <dbReference type="NCBI Taxonomy" id="2578117"/>
    <lineage>
        <taxon>Bacteria</taxon>
        <taxon>Pseudomonadati</taxon>
        <taxon>Pseudomonadota</taxon>
        <taxon>Alphaproteobacteria</taxon>
        <taxon>Rhodobacterales</taxon>
        <taxon>Paracoccaceae</taxon>
        <taxon>Parasedimentitalea</taxon>
    </lineage>
</organism>
<gene>
    <name evidence="2" type="ORF">FEE96_20985</name>
</gene>
<accession>A0ABY2UP66</accession>
<keyword evidence="1" id="KW-0812">Transmembrane</keyword>
<keyword evidence="1" id="KW-1133">Transmembrane helix</keyword>
<evidence type="ECO:0000313" key="2">
    <source>
        <dbReference type="EMBL" id="TLP56446.1"/>
    </source>
</evidence>
<protein>
    <submittedName>
        <fullName evidence="2">Uncharacterized protein</fullName>
    </submittedName>
</protein>
<sequence>MMNITESATTRSYVPYTSEMSANRYLNKFGDETWVAWAEAMVVAGFSSPSLFVLLGEIKPFNAFEMSALFDDIVEELGIPVVSSDTEAVETLAAAIAEQYVRGRTGLNVTQSLLVQFPWGLANIHRDEDLHLDLLDYIGEWELSPEEKNAEADRLIREYHQMHPMTKWRPFEWERPCG</sequence>